<dbReference type="PANTHER" id="PTHR34292">
    <property type="entry name" value="OUTER SPORE WALL PROTEIN LDS1"/>
    <property type="match status" value="1"/>
</dbReference>
<proteinExistence type="predicted"/>
<feature type="transmembrane region" description="Helical" evidence="5">
    <location>
        <begin position="76"/>
        <end position="96"/>
    </location>
</feature>
<evidence type="ECO:0008006" key="8">
    <source>
        <dbReference type="Google" id="ProtNLM"/>
    </source>
</evidence>
<feature type="transmembrane region" description="Helical" evidence="5">
    <location>
        <begin position="53"/>
        <end position="70"/>
    </location>
</feature>
<evidence type="ECO:0000256" key="5">
    <source>
        <dbReference type="SAM" id="Phobius"/>
    </source>
</evidence>
<dbReference type="GO" id="GO:0005619">
    <property type="term" value="C:ascospore wall"/>
    <property type="evidence" value="ECO:0007669"/>
    <property type="project" value="TreeGrafter"/>
</dbReference>
<dbReference type="InterPro" id="IPR052786">
    <property type="entry name" value="Spore_wall_assembly"/>
</dbReference>
<evidence type="ECO:0000256" key="1">
    <source>
        <dbReference type="ARBA" id="ARBA00004141"/>
    </source>
</evidence>
<dbReference type="GO" id="GO:0005628">
    <property type="term" value="C:prospore membrane"/>
    <property type="evidence" value="ECO:0007669"/>
    <property type="project" value="TreeGrafter"/>
</dbReference>
<comment type="subcellular location">
    <subcellularLocation>
        <location evidence="1">Membrane</location>
        <topology evidence="1">Multi-pass membrane protein</topology>
    </subcellularLocation>
</comment>
<keyword evidence="2 5" id="KW-0812">Transmembrane</keyword>
<dbReference type="Proteomes" id="UP000308133">
    <property type="component" value="Unassembled WGS sequence"/>
</dbReference>
<feature type="transmembrane region" description="Helical" evidence="5">
    <location>
        <begin position="168"/>
        <end position="188"/>
    </location>
</feature>
<evidence type="ECO:0000256" key="2">
    <source>
        <dbReference type="ARBA" id="ARBA00022692"/>
    </source>
</evidence>
<name>A0A4U7B217_9PEZI</name>
<keyword evidence="3 5" id="KW-1133">Transmembrane helix</keyword>
<reference evidence="6 7" key="1">
    <citation type="submission" date="2018-02" db="EMBL/GenBank/DDBJ databases">
        <title>Draft genome sequences of Elsinoe sp., causing black scab on jojoba.</title>
        <authorList>
            <person name="Stodart B."/>
            <person name="Jeffress S."/>
            <person name="Ash G."/>
            <person name="Arun Chinnappa K."/>
        </authorList>
    </citation>
    <scope>NUCLEOTIDE SEQUENCE [LARGE SCALE GENOMIC DNA]</scope>
    <source>
        <strain evidence="6 7">Hillstone_2</strain>
    </source>
</reference>
<protein>
    <recommendedName>
        <fullName evidence="8">Outer spore wall protein RRT8</fullName>
    </recommendedName>
</protein>
<accession>A0A4U7B217</accession>
<keyword evidence="4 5" id="KW-0472">Membrane</keyword>
<comment type="caution">
    <text evidence="6">The sequence shown here is derived from an EMBL/GenBank/DDBJ whole genome shotgun (WGS) entry which is preliminary data.</text>
</comment>
<organism evidence="6 7">
    <name type="scientific">Elsinoe australis</name>
    <dbReference type="NCBI Taxonomy" id="40998"/>
    <lineage>
        <taxon>Eukaryota</taxon>
        <taxon>Fungi</taxon>
        <taxon>Dikarya</taxon>
        <taxon>Ascomycota</taxon>
        <taxon>Pezizomycotina</taxon>
        <taxon>Dothideomycetes</taxon>
        <taxon>Dothideomycetidae</taxon>
        <taxon>Myriangiales</taxon>
        <taxon>Elsinoaceae</taxon>
        <taxon>Elsinoe</taxon>
    </lineage>
</organism>
<evidence type="ECO:0000256" key="3">
    <source>
        <dbReference type="ARBA" id="ARBA00022989"/>
    </source>
</evidence>
<dbReference type="PANTHER" id="PTHR34292:SF2">
    <property type="entry name" value="OUTER SPORE WALL PROTEIN LDS1"/>
    <property type="match status" value="1"/>
</dbReference>
<dbReference type="EMBL" id="PTQR01000057">
    <property type="protein sequence ID" value="TKX23090.1"/>
    <property type="molecule type" value="Genomic_DNA"/>
</dbReference>
<dbReference type="InterPro" id="IPR059112">
    <property type="entry name" value="CysZ/EI24"/>
</dbReference>
<evidence type="ECO:0000313" key="7">
    <source>
        <dbReference type="Proteomes" id="UP000308133"/>
    </source>
</evidence>
<dbReference type="AlphaFoldDB" id="A0A4U7B217"/>
<dbReference type="GO" id="GO:0005811">
    <property type="term" value="C:lipid droplet"/>
    <property type="evidence" value="ECO:0007669"/>
    <property type="project" value="TreeGrafter"/>
</dbReference>
<dbReference type="Pfam" id="PF07264">
    <property type="entry name" value="EI24"/>
    <property type="match status" value="1"/>
</dbReference>
<gene>
    <name evidence="6" type="ORF">C1H76_4638</name>
</gene>
<evidence type="ECO:0000313" key="6">
    <source>
        <dbReference type="EMBL" id="TKX23090.1"/>
    </source>
</evidence>
<evidence type="ECO:0000256" key="4">
    <source>
        <dbReference type="ARBA" id="ARBA00023136"/>
    </source>
</evidence>
<sequence>MSEKIKSTAKEEGERVKRLTQDAVQSQAYLYPIKGIFYYASHRALWKPLMSKIVPCITMGVGIFTSMFFFTYLPQAAVLAIFNGPIAAVTTALLVASEASTIFMVSAKTFLIEDSLVDTFDGTLVSKGQSELVASNRQVKSGGDSIARLGKLVSKPFQRFAPSAIIRYVMYLPLNFIPVVGTVIFIIVQGKKTGPNAHARYFQLKGMNKARREEHVEKRTGAYTGFGIVANLLEMVPVVGIFFAFTNTAGAALWAADMEGRGSTAPGLREQAKKAE</sequence>